<reference evidence="2 3" key="1">
    <citation type="submission" date="2020-01" db="EMBL/GenBank/DDBJ databases">
        <title>Whole-genome sequence of Heliobacterium undosum DSM 13378.</title>
        <authorList>
            <person name="Kyndt J.A."/>
            <person name="Meyer T.E."/>
        </authorList>
    </citation>
    <scope>NUCLEOTIDE SEQUENCE [LARGE SCALE GENOMIC DNA]</scope>
    <source>
        <strain evidence="2 3">DSM 13378</strain>
    </source>
</reference>
<organism evidence="2 3">
    <name type="scientific">Heliomicrobium undosum</name>
    <dbReference type="NCBI Taxonomy" id="121734"/>
    <lineage>
        <taxon>Bacteria</taxon>
        <taxon>Bacillati</taxon>
        <taxon>Bacillota</taxon>
        <taxon>Clostridia</taxon>
        <taxon>Eubacteriales</taxon>
        <taxon>Heliobacteriaceae</taxon>
        <taxon>Heliomicrobium</taxon>
    </lineage>
</organism>
<protein>
    <recommendedName>
        <fullName evidence="1">DUF6884 domain-containing protein</fullName>
    </recommendedName>
</protein>
<proteinExistence type="predicted"/>
<dbReference type="OrthoDB" id="1550740at2"/>
<evidence type="ECO:0000313" key="2">
    <source>
        <dbReference type="EMBL" id="MZP30421.1"/>
    </source>
</evidence>
<evidence type="ECO:0000313" key="3">
    <source>
        <dbReference type="Proteomes" id="UP000463470"/>
    </source>
</evidence>
<dbReference type="InterPro" id="IPR049251">
    <property type="entry name" value="DUF6884"/>
</dbReference>
<comment type="caution">
    <text evidence="2">The sequence shown here is derived from an EMBL/GenBank/DDBJ whole genome shotgun (WGS) entry which is preliminary data.</text>
</comment>
<dbReference type="EMBL" id="WXEY01000013">
    <property type="protein sequence ID" value="MZP30421.1"/>
    <property type="molecule type" value="Genomic_DNA"/>
</dbReference>
<dbReference type="AlphaFoldDB" id="A0A845LBX5"/>
<dbReference type="RefSeq" id="WP_161258942.1">
    <property type="nucleotide sequence ID" value="NZ_WXEY01000013.1"/>
</dbReference>
<gene>
    <name evidence="2" type="ORF">GTO91_11925</name>
</gene>
<accession>A0A845LBX5</accession>
<evidence type="ECO:0000259" key="1">
    <source>
        <dbReference type="Pfam" id="PF21818"/>
    </source>
</evidence>
<name>A0A845LBX5_9FIRM</name>
<keyword evidence="3" id="KW-1185">Reference proteome</keyword>
<feature type="domain" description="DUF6884" evidence="1">
    <location>
        <begin position="9"/>
        <end position="105"/>
    </location>
</feature>
<dbReference type="Pfam" id="PF21818">
    <property type="entry name" value="DUF6884"/>
    <property type="match status" value="1"/>
</dbReference>
<dbReference type="Proteomes" id="UP000463470">
    <property type="component" value="Unassembled WGS sequence"/>
</dbReference>
<sequence>MNDTHNLCVGLISCTKRKRAYACKACELYSASSLFQKAYSYCLERYDRVYILSAKYGLLLPDQWIDPYDETLKNMGVGKKKEWASSVSVQFHHLFNKRKEEDLLLHM</sequence>